<reference evidence="1" key="1">
    <citation type="submission" date="2022-05" db="EMBL/GenBank/DDBJ databases">
        <title>The Musa troglodytarum L. genome provides insights into the mechanism of non-climacteric behaviour and enrichment of carotenoids.</title>
        <authorList>
            <person name="Wang J."/>
        </authorList>
    </citation>
    <scope>NUCLEOTIDE SEQUENCE</scope>
    <source>
        <tissue evidence="1">Leaf</tissue>
    </source>
</reference>
<dbReference type="AlphaFoldDB" id="A0A9E7LAX9"/>
<protein>
    <submittedName>
        <fullName evidence="1">Uncharacterized protein</fullName>
    </submittedName>
</protein>
<proteinExistence type="predicted"/>
<evidence type="ECO:0000313" key="2">
    <source>
        <dbReference type="Proteomes" id="UP001055439"/>
    </source>
</evidence>
<name>A0A9E7LAX9_9LILI</name>
<keyword evidence="2" id="KW-1185">Reference proteome</keyword>
<dbReference type="EMBL" id="CP097511">
    <property type="protein sequence ID" value="URE44044.1"/>
    <property type="molecule type" value="Genomic_DNA"/>
</dbReference>
<sequence length="38" mass="4102">MASAIIGVRILSYGFRTSLGLSSSPRADRVTPTCEQYP</sequence>
<gene>
    <name evidence="1" type="ORF">MUK42_31460</name>
</gene>
<dbReference type="Proteomes" id="UP001055439">
    <property type="component" value="Chromosome 9"/>
</dbReference>
<organism evidence="1 2">
    <name type="scientific">Musa troglodytarum</name>
    <name type="common">fe'i banana</name>
    <dbReference type="NCBI Taxonomy" id="320322"/>
    <lineage>
        <taxon>Eukaryota</taxon>
        <taxon>Viridiplantae</taxon>
        <taxon>Streptophyta</taxon>
        <taxon>Embryophyta</taxon>
        <taxon>Tracheophyta</taxon>
        <taxon>Spermatophyta</taxon>
        <taxon>Magnoliopsida</taxon>
        <taxon>Liliopsida</taxon>
        <taxon>Zingiberales</taxon>
        <taxon>Musaceae</taxon>
        <taxon>Musa</taxon>
    </lineage>
</organism>
<evidence type="ECO:0000313" key="1">
    <source>
        <dbReference type="EMBL" id="URE44044.1"/>
    </source>
</evidence>
<accession>A0A9E7LAX9</accession>